<comment type="caution">
    <text evidence="16">The sequence shown here is derived from an EMBL/GenBank/DDBJ whole genome shotgun (WGS) entry which is preliminary data.</text>
</comment>
<dbReference type="InterPro" id="IPR036150">
    <property type="entry name" value="Cyt_b/b6_C_sf"/>
</dbReference>
<feature type="domain" description="Cytochrome b/b6 C-terminal region profile" evidence="15">
    <location>
        <begin position="226"/>
        <end position="398"/>
    </location>
</feature>
<feature type="domain" description="Cytochrome b/b6 N-terminal region profile" evidence="14">
    <location>
        <begin position="4"/>
        <end position="216"/>
    </location>
</feature>
<feature type="transmembrane region" description="Helical" evidence="13">
    <location>
        <begin position="90"/>
        <end position="111"/>
    </location>
</feature>
<accession>E6QUE8</accession>
<keyword evidence="11" id="KW-0408">Iron</keyword>
<dbReference type="EMBL" id="CABR01000111">
    <property type="protein sequence ID" value="CBI10870.1"/>
    <property type="molecule type" value="Genomic_DNA"/>
</dbReference>
<sequence>MSKIMEWVNKRFPLDKVWKEHMAEYYAPKNFNIFYYAGSLLILMIVLQLISGFLLMAHYDPTAHGAFASIQTIMYDVSSGWFIRYMHVDGVSLIFVLLYVHMLRGLLYGSYRNPRELVWIIGYMLYIMMVGEAFFGYVLPFSNLSYWAGVVITSIIQAVPFAGSYIEVLVRGGEGLGTSTLGRFLALHTVLWFDMILLLIFFHIVALHKVGSNNPDGIEIKLNKGLNGHPLDGIPFQPYYSVKDIFGVGVWLMIFAAIIFYDPTMHGVFLEPTMFAPANALRSLPDVTPPWYLAPFYAMLRAFSNKYLGIAVMVLAILLPFFLPWLDQNPVKSSRYRPVYRMMIILLVATFATLAWVGEQPPLPKYHLIEVAGALLYLGFFLLLPVISKFEPTRPVPERVTQ</sequence>
<dbReference type="SUPFAM" id="SSF81648">
    <property type="entry name" value="a domain/subunit of cytochrome bc1 complex (Ubiquinol-cytochrome c reductase)"/>
    <property type="match status" value="1"/>
</dbReference>
<evidence type="ECO:0000256" key="4">
    <source>
        <dbReference type="ARBA" id="ARBA00022448"/>
    </source>
</evidence>
<dbReference type="CDD" id="cd00284">
    <property type="entry name" value="Cytochrome_b_N"/>
    <property type="match status" value="1"/>
</dbReference>
<dbReference type="PANTHER" id="PTHR19271">
    <property type="entry name" value="CYTOCHROME B"/>
    <property type="match status" value="1"/>
</dbReference>
<evidence type="ECO:0000256" key="7">
    <source>
        <dbReference type="ARBA" id="ARBA00022692"/>
    </source>
</evidence>
<proteinExistence type="predicted"/>
<dbReference type="GO" id="GO:0009055">
    <property type="term" value="F:electron transfer activity"/>
    <property type="evidence" value="ECO:0007669"/>
    <property type="project" value="InterPro"/>
</dbReference>
<keyword evidence="9" id="KW-0249">Electron transport</keyword>
<dbReference type="PANTHER" id="PTHR19271:SF16">
    <property type="entry name" value="CYTOCHROME B"/>
    <property type="match status" value="1"/>
</dbReference>
<keyword evidence="4" id="KW-0813">Transport</keyword>
<dbReference type="GO" id="GO:0046872">
    <property type="term" value="F:metal ion binding"/>
    <property type="evidence" value="ECO:0007669"/>
    <property type="project" value="UniProtKB-KW"/>
</dbReference>
<dbReference type="PROSITE" id="PS51003">
    <property type="entry name" value="CYTB_CTER"/>
    <property type="match status" value="1"/>
</dbReference>
<dbReference type="InterPro" id="IPR016174">
    <property type="entry name" value="Di-haem_cyt_TM"/>
</dbReference>
<feature type="transmembrane region" description="Helical" evidence="13">
    <location>
        <begin position="307"/>
        <end position="326"/>
    </location>
</feature>
<keyword evidence="5" id="KW-0349">Heme</keyword>
<feature type="transmembrane region" description="Helical" evidence="13">
    <location>
        <begin position="186"/>
        <end position="207"/>
    </location>
</feature>
<evidence type="ECO:0000256" key="1">
    <source>
        <dbReference type="ARBA" id="ARBA00001970"/>
    </source>
</evidence>
<evidence type="ECO:0000256" key="9">
    <source>
        <dbReference type="ARBA" id="ARBA00022982"/>
    </source>
</evidence>
<dbReference type="Gene3D" id="1.20.810.10">
    <property type="entry name" value="Cytochrome Bc1 Complex, Chain C"/>
    <property type="match status" value="1"/>
</dbReference>
<evidence type="ECO:0000256" key="6">
    <source>
        <dbReference type="ARBA" id="ARBA00022660"/>
    </source>
</evidence>
<evidence type="ECO:0000256" key="2">
    <source>
        <dbReference type="ARBA" id="ARBA00004141"/>
    </source>
</evidence>
<dbReference type="InterPro" id="IPR048259">
    <property type="entry name" value="Cytochrome_b_N_euk/bac"/>
</dbReference>
<keyword evidence="8" id="KW-0479">Metal-binding</keyword>
<protein>
    <recommendedName>
        <fullName evidence="3">Cytochrome b</fullName>
    </recommendedName>
</protein>
<keyword evidence="12 13" id="KW-0472">Membrane</keyword>
<reference evidence="16" key="1">
    <citation type="submission" date="2009-10" db="EMBL/GenBank/DDBJ databases">
        <title>Diversity of trophic interactions inside an arsenic-rich microbial ecosystem.</title>
        <authorList>
            <person name="Bertin P.N."/>
            <person name="Heinrich-Salmeron A."/>
            <person name="Pelletier E."/>
            <person name="Goulhen-Chollet F."/>
            <person name="Arsene-Ploetze F."/>
            <person name="Gallien S."/>
            <person name="Calteau A."/>
            <person name="Vallenet D."/>
            <person name="Casiot C."/>
            <person name="Chane-Woon-Ming B."/>
            <person name="Giloteaux L."/>
            <person name="Barakat M."/>
            <person name="Bonnefoy V."/>
            <person name="Bruneel O."/>
            <person name="Chandler M."/>
            <person name="Cleiss J."/>
            <person name="Duran R."/>
            <person name="Elbaz-Poulichet F."/>
            <person name="Fonknechten N."/>
            <person name="Lauga B."/>
            <person name="Mornico D."/>
            <person name="Ortet P."/>
            <person name="Schaeffer C."/>
            <person name="Siguier P."/>
            <person name="Alexander Thil Smith A."/>
            <person name="Van Dorsselaer A."/>
            <person name="Weissenbach J."/>
            <person name="Medigue C."/>
            <person name="Le Paslier D."/>
        </authorList>
    </citation>
    <scope>NUCLEOTIDE SEQUENCE</scope>
</reference>
<dbReference type="InterPro" id="IPR027387">
    <property type="entry name" value="Cytb/b6-like_sf"/>
</dbReference>
<dbReference type="InterPro" id="IPR005798">
    <property type="entry name" value="Cyt_b/b6_C"/>
</dbReference>
<dbReference type="AlphaFoldDB" id="E6QUE8"/>
<evidence type="ECO:0000256" key="10">
    <source>
        <dbReference type="ARBA" id="ARBA00022989"/>
    </source>
</evidence>
<dbReference type="SUPFAM" id="SSF81342">
    <property type="entry name" value="Transmembrane di-heme cytochromes"/>
    <property type="match status" value="1"/>
</dbReference>
<evidence type="ECO:0000256" key="8">
    <source>
        <dbReference type="ARBA" id="ARBA00022723"/>
    </source>
</evidence>
<keyword evidence="7 13" id="KW-0812">Transmembrane</keyword>
<feature type="transmembrane region" description="Helical" evidence="13">
    <location>
        <begin position="245"/>
        <end position="261"/>
    </location>
</feature>
<evidence type="ECO:0000256" key="13">
    <source>
        <dbReference type="SAM" id="Phobius"/>
    </source>
</evidence>
<comment type="subcellular location">
    <subcellularLocation>
        <location evidence="2">Membrane</location>
        <topology evidence="2">Multi-pass membrane protein</topology>
    </subcellularLocation>
</comment>
<evidence type="ECO:0000313" key="16">
    <source>
        <dbReference type="EMBL" id="CBI10870.1"/>
    </source>
</evidence>
<evidence type="ECO:0000256" key="5">
    <source>
        <dbReference type="ARBA" id="ARBA00022617"/>
    </source>
</evidence>
<dbReference type="GO" id="GO:0016491">
    <property type="term" value="F:oxidoreductase activity"/>
    <property type="evidence" value="ECO:0007669"/>
    <property type="project" value="InterPro"/>
</dbReference>
<feature type="transmembrane region" description="Helical" evidence="13">
    <location>
        <begin position="368"/>
        <end position="387"/>
    </location>
</feature>
<dbReference type="Pfam" id="PF00033">
    <property type="entry name" value="Cytochrome_B"/>
    <property type="match status" value="1"/>
</dbReference>
<dbReference type="GO" id="GO:0022904">
    <property type="term" value="P:respiratory electron transport chain"/>
    <property type="evidence" value="ECO:0007669"/>
    <property type="project" value="InterPro"/>
</dbReference>
<dbReference type="GO" id="GO:0016020">
    <property type="term" value="C:membrane"/>
    <property type="evidence" value="ECO:0007669"/>
    <property type="project" value="UniProtKB-SubCell"/>
</dbReference>
<dbReference type="Pfam" id="PF00032">
    <property type="entry name" value="Cytochrom_B_C"/>
    <property type="match status" value="1"/>
</dbReference>
<evidence type="ECO:0000256" key="12">
    <source>
        <dbReference type="ARBA" id="ARBA00023136"/>
    </source>
</evidence>
<dbReference type="PROSITE" id="PS51002">
    <property type="entry name" value="CYTB_NTER"/>
    <property type="match status" value="1"/>
</dbReference>
<gene>
    <name evidence="16" type="primary">petB</name>
    <name evidence="16" type="ORF">CARN7_1672</name>
</gene>
<organism evidence="16">
    <name type="scientific">mine drainage metagenome</name>
    <dbReference type="NCBI Taxonomy" id="410659"/>
    <lineage>
        <taxon>unclassified sequences</taxon>
        <taxon>metagenomes</taxon>
        <taxon>ecological metagenomes</taxon>
    </lineage>
</organism>
<comment type="cofactor">
    <cofactor evidence="1">
        <name>heme b</name>
        <dbReference type="ChEBI" id="CHEBI:60344"/>
    </cofactor>
</comment>
<feature type="transmembrane region" description="Helical" evidence="13">
    <location>
        <begin position="33"/>
        <end position="57"/>
    </location>
</feature>
<keyword evidence="10 13" id="KW-1133">Transmembrane helix</keyword>
<dbReference type="FunFam" id="1.20.810.10:FF:000004">
    <property type="entry name" value="Cytochrome b"/>
    <property type="match status" value="1"/>
</dbReference>
<feature type="transmembrane region" description="Helical" evidence="13">
    <location>
        <begin position="146"/>
        <end position="166"/>
    </location>
</feature>
<name>E6QUE8_9ZZZZ</name>
<evidence type="ECO:0000259" key="15">
    <source>
        <dbReference type="PROSITE" id="PS51003"/>
    </source>
</evidence>
<evidence type="ECO:0000256" key="11">
    <source>
        <dbReference type="ARBA" id="ARBA00023004"/>
    </source>
</evidence>
<feature type="transmembrane region" description="Helical" evidence="13">
    <location>
        <begin position="338"/>
        <end position="356"/>
    </location>
</feature>
<evidence type="ECO:0000259" key="14">
    <source>
        <dbReference type="PROSITE" id="PS51002"/>
    </source>
</evidence>
<dbReference type="InterPro" id="IPR005797">
    <property type="entry name" value="Cyt_b/b6_N"/>
</dbReference>
<evidence type="ECO:0000256" key="3">
    <source>
        <dbReference type="ARBA" id="ARBA00013531"/>
    </source>
</evidence>
<keyword evidence="6" id="KW-0679">Respiratory chain</keyword>
<feature type="transmembrane region" description="Helical" evidence="13">
    <location>
        <begin position="117"/>
        <end position="139"/>
    </location>
</feature>